<evidence type="ECO:0000259" key="5">
    <source>
        <dbReference type="PROSITE" id="PS50931"/>
    </source>
</evidence>
<protein>
    <submittedName>
        <fullName evidence="6">LysR family transcriptional regulator</fullName>
    </submittedName>
</protein>
<comment type="caution">
    <text evidence="6">The sequence shown here is derived from an EMBL/GenBank/DDBJ whole genome shotgun (WGS) entry which is preliminary data.</text>
</comment>
<accession>A0ABY2XZL9</accession>
<dbReference type="SUPFAM" id="SSF53850">
    <property type="entry name" value="Periplasmic binding protein-like II"/>
    <property type="match status" value="1"/>
</dbReference>
<dbReference type="PROSITE" id="PS50931">
    <property type="entry name" value="HTH_LYSR"/>
    <property type="match status" value="1"/>
</dbReference>
<dbReference type="InterPro" id="IPR005119">
    <property type="entry name" value="LysR_subst-bd"/>
</dbReference>
<keyword evidence="2" id="KW-0805">Transcription regulation</keyword>
<feature type="domain" description="HTH lysR-type" evidence="5">
    <location>
        <begin position="12"/>
        <end position="69"/>
    </location>
</feature>
<evidence type="ECO:0000313" key="7">
    <source>
        <dbReference type="Proteomes" id="UP000305526"/>
    </source>
</evidence>
<dbReference type="Gene3D" id="1.10.10.10">
    <property type="entry name" value="Winged helix-like DNA-binding domain superfamily/Winged helix DNA-binding domain"/>
    <property type="match status" value="1"/>
</dbReference>
<evidence type="ECO:0000256" key="3">
    <source>
        <dbReference type="ARBA" id="ARBA00023125"/>
    </source>
</evidence>
<sequence>MRNQSPKMENKMNLNAVKLFTAVVQQGSLLGAAQQTGVAVATLSRKIGELEKSLNVQLLERSSQGVKPTLIGQQLFEQSQTSIDTLDEIARNIQSNQQHIKGKLRLSIPQAFERIWTMIDEFQTAFPDIELHILASDRKLDLLADGIDAAIRVGDLQTDSLIAKPLSPIRHKLVASPDFITKHGMPHTPGSLQNYPLTAWTATAEQTATWHLGKTKLPIKPHFSSNDYQHIKHHVLHGKAIGELPDFLANPLIDKGDLVAILPDYPFPATPVHLLYPAHKLPSSVVRAWVGFCGEWDNE</sequence>
<organism evidence="6 7">
    <name type="scientific">Testudinibacter aquarius</name>
    <dbReference type="NCBI Taxonomy" id="1524974"/>
    <lineage>
        <taxon>Bacteria</taxon>
        <taxon>Pseudomonadati</taxon>
        <taxon>Pseudomonadota</taxon>
        <taxon>Gammaproteobacteria</taxon>
        <taxon>Pasteurellales</taxon>
        <taxon>Pasteurellaceae</taxon>
        <taxon>Testudinibacter</taxon>
    </lineage>
</organism>
<evidence type="ECO:0000313" key="6">
    <source>
        <dbReference type="EMBL" id="TNG93320.1"/>
    </source>
</evidence>
<dbReference type="Pfam" id="PF03466">
    <property type="entry name" value="LysR_substrate"/>
    <property type="match status" value="1"/>
</dbReference>
<gene>
    <name evidence="6" type="ORF">FHQ21_01685</name>
</gene>
<evidence type="ECO:0000256" key="1">
    <source>
        <dbReference type="ARBA" id="ARBA00009437"/>
    </source>
</evidence>
<dbReference type="PANTHER" id="PTHR30537:SF5">
    <property type="entry name" value="HTH-TYPE TRANSCRIPTIONAL ACTIVATOR TTDR-RELATED"/>
    <property type="match status" value="1"/>
</dbReference>
<dbReference type="Pfam" id="PF00126">
    <property type="entry name" value="HTH_1"/>
    <property type="match status" value="1"/>
</dbReference>
<dbReference type="PANTHER" id="PTHR30537">
    <property type="entry name" value="HTH-TYPE TRANSCRIPTIONAL REGULATOR"/>
    <property type="match status" value="1"/>
</dbReference>
<dbReference type="CDD" id="cd08422">
    <property type="entry name" value="PBP2_CrgA_like"/>
    <property type="match status" value="1"/>
</dbReference>
<dbReference type="SUPFAM" id="SSF46785">
    <property type="entry name" value="Winged helix' DNA-binding domain"/>
    <property type="match status" value="1"/>
</dbReference>
<dbReference type="InterPro" id="IPR036388">
    <property type="entry name" value="WH-like_DNA-bd_sf"/>
</dbReference>
<dbReference type="Proteomes" id="UP000305526">
    <property type="component" value="Unassembled WGS sequence"/>
</dbReference>
<proteinExistence type="inferred from homology"/>
<reference evidence="6 7" key="1">
    <citation type="submission" date="2019-05" db="EMBL/GenBank/DDBJ databases">
        <title>Pasteurellaceae isolates from reptiles.</title>
        <authorList>
            <person name="Bojesen A.M."/>
            <person name="Lund E."/>
        </authorList>
    </citation>
    <scope>NUCLEOTIDE SEQUENCE [LARGE SCALE GENOMIC DNA]</scope>
    <source>
        <strain evidence="6 7">ELNT2x</strain>
    </source>
</reference>
<dbReference type="InterPro" id="IPR058163">
    <property type="entry name" value="LysR-type_TF_proteobact-type"/>
</dbReference>
<dbReference type="EMBL" id="VDGV01000009">
    <property type="protein sequence ID" value="TNG93320.1"/>
    <property type="molecule type" value="Genomic_DNA"/>
</dbReference>
<dbReference type="InterPro" id="IPR036390">
    <property type="entry name" value="WH_DNA-bd_sf"/>
</dbReference>
<comment type="similarity">
    <text evidence="1">Belongs to the LysR transcriptional regulatory family.</text>
</comment>
<dbReference type="InterPro" id="IPR000847">
    <property type="entry name" value="LysR_HTH_N"/>
</dbReference>
<evidence type="ECO:0000256" key="4">
    <source>
        <dbReference type="ARBA" id="ARBA00023163"/>
    </source>
</evidence>
<dbReference type="Gene3D" id="3.40.190.290">
    <property type="match status" value="1"/>
</dbReference>
<keyword evidence="4" id="KW-0804">Transcription</keyword>
<keyword evidence="7" id="KW-1185">Reference proteome</keyword>
<evidence type="ECO:0000256" key="2">
    <source>
        <dbReference type="ARBA" id="ARBA00023015"/>
    </source>
</evidence>
<name>A0ABY2XZL9_9PAST</name>
<keyword evidence="3" id="KW-0238">DNA-binding</keyword>